<dbReference type="GO" id="GO:0004353">
    <property type="term" value="F:glutamate dehydrogenase [NAD(P)+] activity"/>
    <property type="evidence" value="ECO:0007669"/>
    <property type="project" value="UniProtKB-EC"/>
</dbReference>
<evidence type="ECO:0000313" key="6">
    <source>
        <dbReference type="EMBL" id="MCS3919481.1"/>
    </source>
</evidence>
<evidence type="ECO:0000256" key="2">
    <source>
        <dbReference type="ARBA" id="ARBA00023002"/>
    </source>
</evidence>
<evidence type="ECO:0000313" key="7">
    <source>
        <dbReference type="Proteomes" id="UP001204798"/>
    </source>
</evidence>
<dbReference type="PANTHER" id="PTHR11606">
    <property type="entry name" value="GLUTAMATE DEHYDROGENASE"/>
    <property type="match status" value="1"/>
</dbReference>
<name>A0ABT2EPW7_9BACT</name>
<protein>
    <recommendedName>
        <fullName evidence="3">Glutamate dehydrogenase</fullName>
    </recommendedName>
</protein>
<dbReference type="SUPFAM" id="SSF53223">
    <property type="entry name" value="Aminoacid dehydrogenase-like, N-terminal domain"/>
    <property type="match status" value="1"/>
</dbReference>
<dbReference type="InterPro" id="IPR033922">
    <property type="entry name" value="NAD_bind_Glu_DH"/>
</dbReference>
<dbReference type="InterPro" id="IPR006097">
    <property type="entry name" value="Glu/Leu/Phe/Val/Trp_DH_dimer"/>
</dbReference>
<evidence type="ECO:0000256" key="3">
    <source>
        <dbReference type="PIRNR" id="PIRNR000185"/>
    </source>
</evidence>
<reference evidence="6 7" key="1">
    <citation type="submission" date="2022-08" db="EMBL/GenBank/DDBJ databases">
        <title>Bacterial and archaeal communities from various locations to study Microbial Dark Matter (Phase II).</title>
        <authorList>
            <person name="Stepanauskas R."/>
        </authorList>
    </citation>
    <scope>NUCLEOTIDE SEQUENCE [LARGE SCALE GENOMIC DNA]</scope>
    <source>
        <strain evidence="6 7">PD1</strain>
    </source>
</reference>
<dbReference type="EMBL" id="JANUCP010000003">
    <property type="protein sequence ID" value="MCS3919481.1"/>
    <property type="molecule type" value="Genomic_DNA"/>
</dbReference>
<gene>
    <name evidence="6" type="ORF">M2350_001894</name>
</gene>
<proteinExistence type="inferred from homology"/>
<sequence length="416" mass="45553">MSEINPWQMALQQFHQAADVIGLDDTMRDVLSHCQRELIVNFPVRMDDGSIKVFTGYRVQHNDARGPAKGGIRYSPDVTLDEVRALAMWMTWKTAVVNIPFGGAKGGVTADVDKLSPRELENLTRRFATEIAIIIGPRRDIPAPDVDTDAQVMAWILDTYSMHAGEWAGAVVTGKPVELGGCPVREIATSLGCLYTTRRLCQKLGMSLKGARVAIQGFGNAGLYAAVLFAQDGATIVAASDTSGGLYNPKGLDVQELVRVKRETRKLINYKDADHIGSNDVLEVECDILIPAALEGVITEANADKIKAKIVAEAANGPTTPEADKILYERGVVVIPDILANAGGVAVSYLEWVQNLYSFYWDEDEVKKQLERIMNKAFDDVFSFAEEKKVNPRLAAQALAIQRVAHATRLRGIYPP</sequence>
<dbReference type="Gene3D" id="3.40.50.10860">
    <property type="entry name" value="Leucine Dehydrogenase, chain A, domain 1"/>
    <property type="match status" value="1"/>
</dbReference>
<evidence type="ECO:0000256" key="4">
    <source>
        <dbReference type="RuleBase" id="RU004417"/>
    </source>
</evidence>
<dbReference type="InterPro" id="IPR006095">
    <property type="entry name" value="Glu/Leu/Phe/Val/Trp_DH"/>
</dbReference>
<dbReference type="Pfam" id="PF00208">
    <property type="entry name" value="ELFV_dehydrog"/>
    <property type="match status" value="1"/>
</dbReference>
<dbReference type="CDD" id="cd01076">
    <property type="entry name" value="NAD_bind_1_Glu_DH"/>
    <property type="match status" value="1"/>
</dbReference>
<dbReference type="Gene3D" id="3.40.50.720">
    <property type="entry name" value="NAD(P)-binding Rossmann-like Domain"/>
    <property type="match status" value="1"/>
</dbReference>
<dbReference type="InterPro" id="IPR014362">
    <property type="entry name" value="Glu_DH"/>
</dbReference>
<feature type="domain" description="Glutamate/phenylalanine/leucine/valine/L-tryptophan dehydrogenase C-terminal" evidence="5">
    <location>
        <begin position="181"/>
        <end position="412"/>
    </location>
</feature>
<comment type="similarity">
    <text evidence="1 3 4">Belongs to the Glu/Leu/Phe/Val dehydrogenases family.</text>
</comment>
<keyword evidence="2 3" id="KW-0560">Oxidoreductase</keyword>
<dbReference type="PANTHER" id="PTHR11606:SF13">
    <property type="entry name" value="GLUTAMATE DEHYDROGENASE 1, MITOCHONDRIAL"/>
    <property type="match status" value="1"/>
</dbReference>
<dbReference type="PIRSF" id="PIRSF000185">
    <property type="entry name" value="Glu_DH"/>
    <property type="match status" value="1"/>
</dbReference>
<dbReference type="SMART" id="SM00839">
    <property type="entry name" value="ELFV_dehydrog"/>
    <property type="match status" value="1"/>
</dbReference>
<evidence type="ECO:0000259" key="5">
    <source>
        <dbReference type="SMART" id="SM00839"/>
    </source>
</evidence>
<accession>A0ABT2EPW7</accession>
<dbReference type="Pfam" id="PF02812">
    <property type="entry name" value="ELFV_dehydrog_N"/>
    <property type="match status" value="1"/>
</dbReference>
<dbReference type="Proteomes" id="UP001204798">
    <property type="component" value="Unassembled WGS sequence"/>
</dbReference>
<dbReference type="InterPro" id="IPR036291">
    <property type="entry name" value="NAD(P)-bd_dom_sf"/>
</dbReference>
<dbReference type="SUPFAM" id="SSF51735">
    <property type="entry name" value="NAD(P)-binding Rossmann-fold domains"/>
    <property type="match status" value="1"/>
</dbReference>
<comment type="caution">
    <text evidence="6">The sequence shown here is derived from an EMBL/GenBank/DDBJ whole genome shotgun (WGS) entry which is preliminary data.</text>
</comment>
<organism evidence="6 7">
    <name type="scientific">Candidatus Fervidibacter sacchari</name>
    <dbReference type="NCBI Taxonomy" id="1448929"/>
    <lineage>
        <taxon>Bacteria</taxon>
        <taxon>Candidatus Fervidibacterota</taxon>
        <taxon>Candidatus Fervidibacter</taxon>
    </lineage>
</organism>
<dbReference type="PRINTS" id="PR00082">
    <property type="entry name" value="GLFDHDRGNASE"/>
</dbReference>
<evidence type="ECO:0000256" key="1">
    <source>
        <dbReference type="ARBA" id="ARBA00006382"/>
    </source>
</evidence>
<dbReference type="InterPro" id="IPR046346">
    <property type="entry name" value="Aminoacid_DH-like_N_sf"/>
</dbReference>
<dbReference type="InterPro" id="IPR006096">
    <property type="entry name" value="Glu/Leu/Phe/Val/Trp_DH_C"/>
</dbReference>
<keyword evidence="7" id="KW-1185">Reference proteome</keyword>
<dbReference type="RefSeq" id="WP_259095933.1">
    <property type="nucleotide sequence ID" value="NZ_CP130454.1"/>
</dbReference>